<protein>
    <submittedName>
        <fullName evidence="1">Uncharacterized protein</fullName>
    </submittedName>
</protein>
<sequence>MYPLAPLGLLSSNVDHEHFVFTRCLDQRGHKWCRRAGRGKKGGDNNNNNNNANAGAADAAAATVDAAGAADAPIDAAGAADATATDLTGLNATVTDAAGAADATATDLSGLNATVTDATGATVTDLTGAGNATDVAGAATVTVTVTVTDTAGAAAAIDVMGNAATGNVNGTGRKGCKGKNAKIADLSFCDIPGLIRSSGEGSAGDVEHVERLVESYIKKPSCIILLAVSCGNGQEVFDPNGERTVGVLTKPNRISVGDEGLCVRFIRNDVPGCILSNSWYCVKQPNTVQLRDDITWKQAREKEHELSSVTSP</sequence>
<accession>A0A4S8LE77</accession>
<dbReference type="SUPFAM" id="SSF52540">
    <property type="entry name" value="P-loop containing nucleoside triphosphate hydrolases"/>
    <property type="match status" value="1"/>
</dbReference>
<gene>
    <name evidence="1" type="ORF">K435DRAFT_868021</name>
</gene>
<name>A0A4S8LE77_DENBC</name>
<proteinExistence type="predicted"/>
<organism evidence="1 2">
    <name type="scientific">Dendrothele bispora (strain CBS 962.96)</name>
    <dbReference type="NCBI Taxonomy" id="1314807"/>
    <lineage>
        <taxon>Eukaryota</taxon>
        <taxon>Fungi</taxon>
        <taxon>Dikarya</taxon>
        <taxon>Basidiomycota</taxon>
        <taxon>Agaricomycotina</taxon>
        <taxon>Agaricomycetes</taxon>
        <taxon>Agaricomycetidae</taxon>
        <taxon>Agaricales</taxon>
        <taxon>Agaricales incertae sedis</taxon>
        <taxon>Dendrothele</taxon>
    </lineage>
</organism>
<dbReference type="Gene3D" id="3.40.50.300">
    <property type="entry name" value="P-loop containing nucleotide triphosphate hydrolases"/>
    <property type="match status" value="1"/>
</dbReference>
<dbReference type="Proteomes" id="UP000297245">
    <property type="component" value="Unassembled WGS sequence"/>
</dbReference>
<dbReference type="AlphaFoldDB" id="A0A4S8LE77"/>
<evidence type="ECO:0000313" key="1">
    <source>
        <dbReference type="EMBL" id="THU86708.1"/>
    </source>
</evidence>
<keyword evidence="2" id="KW-1185">Reference proteome</keyword>
<dbReference type="EMBL" id="ML179484">
    <property type="protein sequence ID" value="THU86708.1"/>
    <property type="molecule type" value="Genomic_DNA"/>
</dbReference>
<dbReference type="OrthoDB" id="5061070at2759"/>
<dbReference type="InterPro" id="IPR027417">
    <property type="entry name" value="P-loop_NTPase"/>
</dbReference>
<evidence type="ECO:0000313" key="2">
    <source>
        <dbReference type="Proteomes" id="UP000297245"/>
    </source>
</evidence>
<reference evidence="1 2" key="1">
    <citation type="journal article" date="2019" name="Nat. Ecol. Evol.">
        <title>Megaphylogeny resolves global patterns of mushroom evolution.</title>
        <authorList>
            <person name="Varga T."/>
            <person name="Krizsan K."/>
            <person name="Foldi C."/>
            <person name="Dima B."/>
            <person name="Sanchez-Garcia M."/>
            <person name="Sanchez-Ramirez S."/>
            <person name="Szollosi G.J."/>
            <person name="Szarkandi J.G."/>
            <person name="Papp V."/>
            <person name="Albert L."/>
            <person name="Andreopoulos W."/>
            <person name="Angelini C."/>
            <person name="Antonin V."/>
            <person name="Barry K.W."/>
            <person name="Bougher N.L."/>
            <person name="Buchanan P."/>
            <person name="Buyck B."/>
            <person name="Bense V."/>
            <person name="Catcheside P."/>
            <person name="Chovatia M."/>
            <person name="Cooper J."/>
            <person name="Damon W."/>
            <person name="Desjardin D."/>
            <person name="Finy P."/>
            <person name="Geml J."/>
            <person name="Haridas S."/>
            <person name="Hughes K."/>
            <person name="Justo A."/>
            <person name="Karasinski D."/>
            <person name="Kautmanova I."/>
            <person name="Kiss B."/>
            <person name="Kocsube S."/>
            <person name="Kotiranta H."/>
            <person name="LaButti K.M."/>
            <person name="Lechner B.E."/>
            <person name="Liimatainen K."/>
            <person name="Lipzen A."/>
            <person name="Lukacs Z."/>
            <person name="Mihaltcheva S."/>
            <person name="Morgado L.N."/>
            <person name="Niskanen T."/>
            <person name="Noordeloos M.E."/>
            <person name="Ohm R.A."/>
            <person name="Ortiz-Santana B."/>
            <person name="Ovrebo C."/>
            <person name="Racz N."/>
            <person name="Riley R."/>
            <person name="Savchenko A."/>
            <person name="Shiryaev A."/>
            <person name="Soop K."/>
            <person name="Spirin V."/>
            <person name="Szebenyi C."/>
            <person name="Tomsovsky M."/>
            <person name="Tulloss R.E."/>
            <person name="Uehling J."/>
            <person name="Grigoriev I.V."/>
            <person name="Vagvolgyi C."/>
            <person name="Papp T."/>
            <person name="Martin F.M."/>
            <person name="Miettinen O."/>
            <person name="Hibbett D.S."/>
            <person name="Nagy L.G."/>
        </authorList>
    </citation>
    <scope>NUCLEOTIDE SEQUENCE [LARGE SCALE GENOMIC DNA]</scope>
    <source>
        <strain evidence="1 2">CBS 962.96</strain>
    </source>
</reference>